<dbReference type="GO" id="GO:0005737">
    <property type="term" value="C:cytoplasm"/>
    <property type="evidence" value="ECO:0007669"/>
    <property type="project" value="TreeGrafter"/>
</dbReference>
<evidence type="ECO:0000313" key="4">
    <source>
        <dbReference type="Proteomes" id="UP000235388"/>
    </source>
</evidence>
<gene>
    <name evidence="3" type="ORF">PCANC_01451</name>
</gene>
<feature type="domain" description="Importin N-terminal" evidence="2">
    <location>
        <begin position="70"/>
        <end position="137"/>
    </location>
</feature>
<dbReference type="Proteomes" id="UP000235388">
    <property type="component" value="Unassembled WGS sequence"/>
</dbReference>
<dbReference type="InterPro" id="IPR016024">
    <property type="entry name" value="ARM-type_fold"/>
</dbReference>
<dbReference type="SUPFAM" id="SSF48371">
    <property type="entry name" value="ARM repeat"/>
    <property type="match status" value="1"/>
</dbReference>
<accession>A0A2N5W302</accession>
<dbReference type="AlphaFoldDB" id="A0A2N5W302"/>
<dbReference type="PROSITE" id="PS50166">
    <property type="entry name" value="IMPORTIN_B_NT"/>
    <property type="match status" value="1"/>
</dbReference>
<feature type="compositionally biased region" description="Polar residues" evidence="1">
    <location>
        <begin position="862"/>
        <end position="878"/>
    </location>
</feature>
<dbReference type="Gene3D" id="1.25.10.10">
    <property type="entry name" value="Leucine-rich Repeat Variant"/>
    <property type="match status" value="1"/>
</dbReference>
<feature type="region of interest" description="Disordered" evidence="1">
    <location>
        <begin position="849"/>
        <end position="878"/>
    </location>
</feature>
<protein>
    <recommendedName>
        <fullName evidence="2">Importin N-terminal domain-containing protein</fullName>
    </recommendedName>
</protein>
<organism evidence="3 4">
    <name type="scientific">Puccinia coronata f. sp. avenae</name>
    <dbReference type="NCBI Taxonomy" id="200324"/>
    <lineage>
        <taxon>Eukaryota</taxon>
        <taxon>Fungi</taxon>
        <taxon>Dikarya</taxon>
        <taxon>Basidiomycota</taxon>
        <taxon>Pucciniomycotina</taxon>
        <taxon>Pucciniomycetes</taxon>
        <taxon>Pucciniales</taxon>
        <taxon>Pucciniaceae</taxon>
        <taxon>Puccinia</taxon>
    </lineage>
</organism>
<proteinExistence type="predicted"/>
<dbReference type="PANTHER" id="PTHR12363">
    <property type="entry name" value="TRANSPORTIN 3 AND IMPORTIN 13"/>
    <property type="match status" value="1"/>
</dbReference>
<comment type="caution">
    <text evidence="3">The sequence shown here is derived from an EMBL/GenBank/DDBJ whole genome shotgun (WGS) entry which is preliminary data.</text>
</comment>
<dbReference type="InterPro" id="IPR013598">
    <property type="entry name" value="Exportin-1/Importin-b-like"/>
</dbReference>
<dbReference type="InterPro" id="IPR051345">
    <property type="entry name" value="Importin_beta-like_NTR"/>
</dbReference>
<dbReference type="PANTHER" id="PTHR12363:SF53">
    <property type="entry name" value="MRNA TRANSPORT REGULATOR MTR10"/>
    <property type="match status" value="1"/>
</dbReference>
<dbReference type="OrthoDB" id="435593at2759"/>
<dbReference type="SMART" id="SM00913">
    <property type="entry name" value="IBN_N"/>
    <property type="match status" value="1"/>
</dbReference>
<dbReference type="Pfam" id="PF24138">
    <property type="entry name" value="TPR_TNPO3_IPO13_2nd"/>
    <property type="match status" value="1"/>
</dbReference>
<evidence type="ECO:0000256" key="1">
    <source>
        <dbReference type="SAM" id="MobiDB-lite"/>
    </source>
</evidence>
<dbReference type="GO" id="GO:0031267">
    <property type="term" value="F:small GTPase binding"/>
    <property type="evidence" value="ECO:0007669"/>
    <property type="project" value="InterPro"/>
</dbReference>
<dbReference type="InterPro" id="IPR011989">
    <property type="entry name" value="ARM-like"/>
</dbReference>
<dbReference type="FunFam" id="1.25.10.10:FF:000266">
    <property type="entry name" value="mRNA transport regulator MTR10"/>
    <property type="match status" value="1"/>
</dbReference>
<evidence type="ECO:0000313" key="3">
    <source>
        <dbReference type="EMBL" id="PLW56624.1"/>
    </source>
</evidence>
<dbReference type="InterPro" id="IPR001494">
    <property type="entry name" value="Importin-beta_N"/>
</dbReference>
<dbReference type="EMBL" id="PGCJ01000019">
    <property type="protein sequence ID" value="PLW56624.1"/>
    <property type="molecule type" value="Genomic_DNA"/>
</dbReference>
<dbReference type="InterPro" id="IPR058537">
    <property type="entry name" value="TPR_TNPO3_IPO13_4th"/>
</dbReference>
<sequence length="1001" mass="112031">MSSVGYLPRVPGVVPGWWWPDLISSNTFFQRRETTQKLTNDVDMAELISQLTQNLSALYTNPDPAIKSAANQWLQSFQKTEQAWITSDLILKTQEAPIECKLFAAQTFRAKITFDLDQLPEPDRLQLRDSLLAALTQDSTISSKIILVQICLSLADLALQLPQWPTVITDLIEKFGKLPQTVPILLEFLTVFPQEIIGNSKIKITNQWSNSEIAQLVPNTLSMYLGAEGITTAIKSQIFRCLSSWLRAGEIQTSSAGSQFILGCAFSALEDDSLFEPAVDFIVDLIHETQEIDESMPVIQLILSFLIALQPKLTQDRDDSDKMRGYCRIYVEAGEWYTPLILRHPETFLPIVLAIRSCCDHDDLEVVGITLNFWYRLSKGLRRKREDANAKPLLEIYSSLVETIIRHLHYPDDPSSQVGQEADDFRRFRHDIGDTLKDCCYVLGASVCLKRSYDIIFQALSNNSNVKWQEIEAPLFSMRTMGAEVDPQDDGILPMIMDIIPRLPAHPKIRYATILVLCRYTEWTNYHPDGIPFQLQYISSGFEDSNQEVRLAAAQAMKFLCRDCAQHLVTYLPQLHSFYQNMNLTLSQDDMNEVSAAIAHIIAGLPAPQGAAAMSTFCMPLVEGLHNVASRKQAPTKQVQQNVSDLLERLDTFLSIINKLEGDLPADCLKTMGEIWTVVSEILEQYGSSIKLSERVCALIRRGLTFYGQACLPLVGSVLEKVTAGFEASGCSSYLWITSKIISAFPELTDPNFLSTITLAFERQSNRVFPLANEANASSISDVIEDYIHMLCSLMDNQESILLSSSCLHQSFPIVLTCLEFFDPEPVYTSLNYVRQILGHSSLELQSGSSTASGAGADGKPGSSSTSAPGSQVTPASSTSPAAHELFAQAINQLITQNGYLLCEVLLRRTLSDFPEDALSTVIIIFRLLSDFFPVPLAAWVPSVIERLPSKVVTIPDREKFLLAFKQALQERRSELVKQSLLDLVKSSRRERARERFTEER</sequence>
<dbReference type="Pfam" id="PF08389">
    <property type="entry name" value="Xpo1"/>
    <property type="match status" value="1"/>
</dbReference>
<dbReference type="Pfam" id="PF03810">
    <property type="entry name" value="IBN_N"/>
    <property type="match status" value="1"/>
</dbReference>
<keyword evidence="4" id="KW-1185">Reference proteome</keyword>
<dbReference type="STRING" id="200324.A0A2N5W302"/>
<name>A0A2N5W302_9BASI</name>
<dbReference type="InterPro" id="IPR057941">
    <property type="entry name" value="TPR_TNPO3_IPO13_2nd"/>
</dbReference>
<dbReference type="Pfam" id="PF24140">
    <property type="entry name" value="TPR_TNPO3_IPO13_3rd"/>
    <property type="match status" value="1"/>
</dbReference>
<dbReference type="InterPro" id="IPR057942">
    <property type="entry name" value="TPR_TNPO3_IPO13_3rd"/>
</dbReference>
<dbReference type="Pfam" id="PF24139">
    <property type="entry name" value="TPR_TNPO3_IPO13_4th"/>
    <property type="match status" value="1"/>
</dbReference>
<dbReference type="GO" id="GO:0006606">
    <property type="term" value="P:protein import into nucleus"/>
    <property type="evidence" value="ECO:0007669"/>
    <property type="project" value="TreeGrafter"/>
</dbReference>
<reference evidence="3 4" key="1">
    <citation type="submission" date="2017-11" db="EMBL/GenBank/DDBJ databases">
        <title>De novo assembly and phasing of dikaryotic genomes from two isolates of Puccinia coronata f. sp. avenae, the causal agent of oat crown rust.</title>
        <authorList>
            <person name="Miller M.E."/>
            <person name="Zhang Y."/>
            <person name="Omidvar V."/>
            <person name="Sperschneider J."/>
            <person name="Schwessinger B."/>
            <person name="Raley C."/>
            <person name="Palmer J.M."/>
            <person name="Garnica D."/>
            <person name="Upadhyaya N."/>
            <person name="Rathjen J."/>
            <person name="Taylor J.M."/>
            <person name="Park R.F."/>
            <person name="Dodds P.N."/>
            <person name="Hirsch C.D."/>
            <person name="Kianian S.F."/>
            <person name="Figueroa M."/>
        </authorList>
    </citation>
    <scope>NUCLEOTIDE SEQUENCE [LARGE SCALE GENOMIC DNA]</scope>
    <source>
        <strain evidence="3">12NC29</strain>
    </source>
</reference>
<evidence type="ECO:0000259" key="2">
    <source>
        <dbReference type="PROSITE" id="PS50166"/>
    </source>
</evidence>